<comment type="caution">
    <text evidence="1">The sequence shown here is derived from an EMBL/GenBank/DDBJ whole genome shotgun (WGS) entry which is preliminary data.</text>
</comment>
<accession>A0A8X7CBX0</accession>
<evidence type="ECO:0000313" key="1">
    <source>
        <dbReference type="EMBL" id="GFY60677.1"/>
    </source>
</evidence>
<dbReference type="AlphaFoldDB" id="A0A8X7CBX0"/>
<gene>
    <name evidence="1" type="ORF">TNIN_304651</name>
</gene>
<organism evidence="1 2">
    <name type="scientific">Trichonephila inaurata madagascariensis</name>
    <dbReference type="NCBI Taxonomy" id="2747483"/>
    <lineage>
        <taxon>Eukaryota</taxon>
        <taxon>Metazoa</taxon>
        <taxon>Ecdysozoa</taxon>
        <taxon>Arthropoda</taxon>
        <taxon>Chelicerata</taxon>
        <taxon>Arachnida</taxon>
        <taxon>Araneae</taxon>
        <taxon>Araneomorphae</taxon>
        <taxon>Entelegynae</taxon>
        <taxon>Araneoidea</taxon>
        <taxon>Nephilidae</taxon>
        <taxon>Trichonephila</taxon>
        <taxon>Trichonephila inaurata</taxon>
    </lineage>
</organism>
<evidence type="ECO:0000313" key="2">
    <source>
        <dbReference type="Proteomes" id="UP000886998"/>
    </source>
</evidence>
<keyword evidence="2" id="KW-1185">Reference proteome</keyword>
<dbReference type="EMBL" id="BMAV01013240">
    <property type="protein sequence ID" value="GFY60677.1"/>
    <property type="molecule type" value="Genomic_DNA"/>
</dbReference>
<proteinExistence type="predicted"/>
<sequence length="72" mass="7930">MSVCFLRCDSSTGCNVTAKMTMPAVSLSWIDMVAVGIIERIGHPRGQTRINPKTHGMSWIAKLRSGRVVQNQ</sequence>
<name>A0A8X7CBX0_9ARAC</name>
<protein>
    <submittedName>
        <fullName evidence="1">Uncharacterized protein</fullName>
    </submittedName>
</protein>
<reference evidence="1" key="1">
    <citation type="submission" date="2020-08" db="EMBL/GenBank/DDBJ databases">
        <title>Multicomponent nature underlies the extraordinary mechanical properties of spider dragline silk.</title>
        <authorList>
            <person name="Kono N."/>
            <person name="Nakamura H."/>
            <person name="Mori M."/>
            <person name="Yoshida Y."/>
            <person name="Ohtoshi R."/>
            <person name="Malay A.D."/>
            <person name="Moran D.A.P."/>
            <person name="Tomita M."/>
            <person name="Numata K."/>
            <person name="Arakawa K."/>
        </authorList>
    </citation>
    <scope>NUCLEOTIDE SEQUENCE</scope>
</reference>
<dbReference type="Proteomes" id="UP000886998">
    <property type="component" value="Unassembled WGS sequence"/>
</dbReference>